<keyword evidence="4" id="KW-1185">Reference proteome</keyword>
<keyword evidence="2" id="KW-0732">Signal</keyword>
<accession>A0A402C7J1</accession>
<feature type="compositionally biased region" description="Low complexity" evidence="1">
    <location>
        <begin position="39"/>
        <end position="49"/>
    </location>
</feature>
<reference evidence="3 4" key="1">
    <citation type="submission" date="2018-11" db="EMBL/GenBank/DDBJ databases">
        <title>Microbial catabolism of amino acid.</title>
        <authorList>
            <person name="Hibi M."/>
            <person name="Ogawa J."/>
        </authorList>
    </citation>
    <scope>NUCLEOTIDE SEQUENCE [LARGE SCALE GENOMIC DNA]</scope>
    <source>
        <strain evidence="3 4">C31-06</strain>
    </source>
</reference>
<feature type="region of interest" description="Disordered" evidence="1">
    <location>
        <begin position="39"/>
        <end position="69"/>
    </location>
</feature>
<dbReference type="Proteomes" id="UP000287519">
    <property type="component" value="Unassembled WGS sequence"/>
</dbReference>
<organism evidence="3 4">
    <name type="scientific">Rhodococcus wratislaviensis</name>
    <name type="common">Tsukamurella wratislaviensis</name>
    <dbReference type="NCBI Taxonomy" id="44752"/>
    <lineage>
        <taxon>Bacteria</taxon>
        <taxon>Bacillati</taxon>
        <taxon>Actinomycetota</taxon>
        <taxon>Actinomycetes</taxon>
        <taxon>Mycobacteriales</taxon>
        <taxon>Nocardiaceae</taxon>
        <taxon>Rhodococcus</taxon>
    </lineage>
</organism>
<name>A0A402C7J1_RHOWR</name>
<gene>
    <name evidence="3" type="ORF">Rhow_003114</name>
</gene>
<protein>
    <submittedName>
        <fullName evidence="3">Conserved repeat domain protein</fullName>
    </submittedName>
</protein>
<dbReference type="EMBL" id="BHYM01000028">
    <property type="protein sequence ID" value="GCE39590.1"/>
    <property type="molecule type" value="Genomic_DNA"/>
</dbReference>
<dbReference type="PROSITE" id="PS51257">
    <property type="entry name" value="PROKAR_LIPOPROTEIN"/>
    <property type="match status" value="1"/>
</dbReference>
<proteinExistence type="predicted"/>
<evidence type="ECO:0000313" key="3">
    <source>
        <dbReference type="EMBL" id="GCE39590.1"/>
    </source>
</evidence>
<feature type="compositionally biased region" description="Pro residues" evidence="1">
    <location>
        <begin position="668"/>
        <end position="686"/>
    </location>
</feature>
<evidence type="ECO:0000256" key="1">
    <source>
        <dbReference type="SAM" id="MobiDB-lite"/>
    </source>
</evidence>
<feature type="region of interest" description="Disordered" evidence="1">
    <location>
        <begin position="652"/>
        <end position="686"/>
    </location>
</feature>
<feature type="region of interest" description="Disordered" evidence="1">
    <location>
        <begin position="413"/>
        <end position="436"/>
    </location>
</feature>
<dbReference type="AlphaFoldDB" id="A0A402C7J1"/>
<sequence>MSNSQNRVRRRVAACVFTVAVAVGTSACDPSILGPFGSGSSSGSLGSAGPTNEPGPAEGFAPIDPDAPSDWAPAALVTTEIVPKPQTVVAAAGTVLSISGDPNASQVVVLAPGQAIPAVGGFLAVDVDQDAPDGALGRVQSTGQNPSGSSAVTITPARIDEAYEVFRVNETVTLDDAVRYDAGATDPNSRSGPSVGAKIKKNANVGMFECKSTAGLEFTVDFDFNTITTNIVFDAFAQYLRVTTEIAPQISAALKAAGATECTSRNSSMPSAWLPVAGPVGILFRPKVELKFDAELEVSAGLGVTGKRGIEISGARARAVSGVTPWTKELRTTLSGGASAFVGLEAPISLGGRASAGFSAGPRASFEASADGCVEAFGGVRINGFVEVDLFIANWRAQLDGIVVGTTSLTRACEDDPAPTTQPTTTPPPTTIPTEPDIVPGSLTGLQIDAMLRCRVDSPRDGRSVFYGNNSCGTHAAVNGVVFGGLVGSPWTPVSGPADSGAGTAADPRVVRTSVAAGESGVSLDQVDTFVENASSYATTITVRNTGSSAARVVLYRAADCYLSQSDFGIGELFPGAVSCTSPDGRRISWTDLSGGSARKEAFYATIWSDIEAGVAFDDTALADYHDNGAGLSWEIDVPAGGTAQIRSRFSLDEPLAAGTAQRQGRVPPAPTGTPDPPKPGAPVQR</sequence>
<comment type="caution">
    <text evidence="3">The sequence shown here is derived from an EMBL/GenBank/DDBJ whole genome shotgun (WGS) entry which is preliminary data.</text>
</comment>
<feature type="chain" id="PRO_5038743153" evidence="2">
    <location>
        <begin position="28"/>
        <end position="686"/>
    </location>
</feature>
<evidence type="ECO:0000256" key="2">
    <source>
        <dbReference type="SAM" id="SignalP"/>
    </source>
</evidence>
<evidence type="ECO:0000313" key="4">
    <source>
        <dbReference type="Proteomes" id="UP000287519"/>
    </source>
</evidence>
<feature type="signal peptide" evidence="2">
    <location>
        <begin position="1"/>
        <end position="27"/>
    </location>
</feature>